<dbReference type="InterPro" id="IPR008995">
    <property type="entry name" value="Mo/tungstate-bd_C_term_dom"/>
</dbReference>
<accession>A0A852ZF46</accession>
<dbReference type="InterPro" id="IPR003593">
    <property type="entry name" value="AAA+_ATPase"/>
</dbReference>
<reference evidence="7 8" key="1">
    <citation type="submission" date="2020-07" db="EMBL/GenBank/DDBJ databases">
        <title>Sequencing the genomes of 1000 actinobacteria strains.</title>
        <authorList>
            <person name="Klenk H.-P."/>
        </authorList>
    </citation>
    <scope>NUCLEOTIDE SEQUENCE [LARGE SCALE GENOMIC DNA]</scope>
    <source>
        <strain evidence="7 8">DSM 18448</strain>
    </source>
</reference>
<dbReference type="FunFam" id="3.40.50.300:FF:000425">
    <property type="entry name" value="Probable ABC transporter, ATP-binding subunit"/>
    <property type="match status" value="1"/>
</dbReference>
<dbReference type="GO" id="GO:0016887">
    <property type="term" value="F:ATP hydrolysis activity"/>
    <property type="evidence" value="ECO:0007669"/>
    <property type="project" value="InterPro"/>
</dbReference>
<dbReference type="SMART" id="SM00382">
    <property type="entry name" value="AAA"/>
    <property type="match status" value="1"/>
</dbReference>
<evidence type="ECO:0000313" key="8">
    <source>
        <dbReference type="Proteomes" id="UP000579605"/>
    </source>
</evidence>
<keyword evidence="2" id="KW-0547">Nucleotide-binding</keyword>
<keyword evidence="3" id="KW-0067">ATP-binding</keyword>
<dbReference type="SUPFAM" id="SSF50331">
    <property type="entry name" value="MOP-like"/>
    <property type="match status" value="1"/>
</dbReference>
<dbReference type="GO" id="GO:0005524">
    <property type="term" value="F:ATP binding"/>
    <property type="evidence" value="ECO:0007669"/>
    <property type="project" value="UniProtKB-KW"/>
</dbReference>
<dbReference type="InterPro" id="IPR003439">
    <property type="entry name" value="ABC_transporter-like_ATP-bd"/>
</dbReference>
<comment type="caution">
    <text evidence="7">The sequence shown here is derived from an EMBL/GenBank/DDBJ whole genome shotgun (WGS) entry which is preliminary data.</text>
</comment>
<dbReference type="InterPro" id="IPR050093">
    <property type="entry name" value="ABC_SmlMolc_Importer"/>
</dbReference>
<dbReference type="RefSeq" id="WP_179789332.1">
    <property type="nucleotide sequence ID" value="NZ_BAAARR010000001.1"/>
</dbReference>
<evidence type="ECO:0000256" key="1">
    <source>
        <dbReference type="ARBA" id="ARBA00022448"/>
    </source>
</evidence>
<dbReference type="PANTHER" id="PTHR42781">
    <property type="entry name" value="SPERMIDINE/PUTRESCINE IMPORT ATP-BINDING PROTEIN POTA"/>
    <property type="match status" value="1"/>
</dbReference>
<dbReference type="InterPro" id="IPR027417">
    <property type="entry name" value="P-loop_NTPase"/>
</dbReference>
<sequence>MAEPTSAVSDRQGPDDRSATGAAGATGTSATTAGGPDRDADAGLVLHQVAKTLGGRLIVDNLDLRVRRGELVCLLGPSGCGKTTTLRMIGGFLRPDAGQVLIGGRGYTTTPPERRPTAMVFQNYALWPHMNVFKNVAFGLRLRKLPKAEIAERVERTLALVNLTHHIRSFPAQISGGEQQRVALARALVLEPEVLLLDEPLSNLDAKLRVKVREDIKEIQQRVGITTVFVTHDQDEALSISDRIAVMNAGRIEQYAGAHDLYREPRTRFVADFVGTMNFFEGQVRAAPAGGTGDAGAVVEVGDVVVPCHAPSALAEQPGLVGVRPEDVRVGHPGGVPARVVREVPRGHFTEFVLDLGPLTLRAFVGADTPVGQETVPVTFGRALVYADGKLRSELPGGRAEG</sequence>
<dbReference type="PANTHER" id="PTHR42781:SF4">
    <property type="entry name" value="SPERMIDINE_PUTRESCINE IMPORT ATP-BINDING PROTEIN POTA"/>
    <property type="match status" value="1"/>
</dbReference>
<evidence type="ECO:0000259" key="6">
    <source>
        <dbReference type="PROSITE" id="PS50893"/>
    </source>
</evidence>
<dbReference type="InterPro" id="IPR017871">
    <property type="entry name" value="ABC_transporter-like_CS"/>
</dbReference>
<proteinExistence type="predicted"/>
<evidence type="ECO:0000256" key="5">
    <source>
        <dbReference type="SAM" id="MobiDB-lite"/>
    </source>
</evidence>
<dbReference type="Pfam" id="PF00005">
    <property type="entry name" value="ABC_tran"/>
    <property type="match status" value="1"/>
</dbReference>
<evidence type="ECO:0000256" key="4">
    <source>
        <dbReference type="ARBA" id="ARBA00066388"/>
    </source>
</evidence>
<evidence type="ECO:0000256" key="3">
    <source>
        <dbReference type="ARBA" id="ARBA00022840"/>
    </source>
</evidence>
<dbReference type="PROSITE" id="PS50893">
    <property type="entry name" value="ABC_TRANSPORTER_2"/>
    <property type="match status" value="1"/>
</dbReference>
<evidence type="ECO:0000313" key="7">
    <source>
        <dbReference type="EMBL" id="NYH91811.1"/>
    </source>
</evidence>
<dbReference type="Gene3D" id="2.40.50.100">
    <property type="match status" value="1"/>
</dbReference>
<evidence type="ECO:0000256" key="2">
    <source>
        <dbReference type="ARBA" id="ARBA00022741"/>
    </source>
</evidence>
<dbReference type="SUPFAM" id="SSF52540">
    <property type="entry name" value="P-loop containing nucleoside triphosphate hydrolases"/>
    <property type="match status" value="1"/>
</dbReference>
<dbReference type="AlphaFoldDB" id="A0A852ZF46"/>
<dbReference type="EMBL" id="JACBZH010000001">
    <property type="protein sequence ID" value="NYH91811.1"/>
    <property type="molecule type" value="Genomic_DNA"/>
</dbReference>
<dbReference type="Proteomes" id="UP000579605">
    <property type="component" value="Unassembled WGS sequence"/>
</dbReference>
<protein>
    <recommendedName>
        <fullName evidence="4">ABC-type quaternary amine transporter</fullName>
        <ecNumber evidence="4">7.6.2.9</ecNumber>
    </recommendedName>
</protein>
<name>A0A852ZF46_9ACTN</name>
<feature type="region of interest" description="Disordered" evidence="5">
    <location>
        <begin position="1"/>
        <end position="37"/>
    </location>
</feature>
<gene>
    <name evidence="7" type="ORF">F4554_004449</name>
</gene>
<dbReference type="GO" id="GO:0015418">
    <property type="term" value="F:ABC-type quaternary ammonium compound transporting activity"/>
    <property type="evidence" value="ECO:0007669"/>
    <property type="project" value="UniProtKB-EC"/>
</dbReference>
<organism evidence="7 8">
    <name type="scientific">Actinopolymorpha rutila</name>
    <dbReference type="NCBI Taxonomy" id="446787"/>
    <lineage>
        <taxon>Bacteria</taxon>
        <taxon>Bacillati</taxon>
        <taxon>Actinomycetota</taxon>
        <taxon>Actinomycetes</taxon>
        <taxon>Propionibacteriales</taxon>
        <taxon>Actinopolymorphaceae</taxon>
        <taxon>Actinopolymorpha</taxon>
    </lineage>
</organism>
<feature type="domain" description="ABC transporter" evidence="6">
    <location>
        <begin position="44"/>
        <end position="274"/>
    </location>
</feature>
<keyword evidence="1" id="KW-0813">Transport</keyword>
<dbReference type="Gene3D" id="3.40.50.300">
    <property type="entry name" value="P-loop containing nucleotide triphosphate hydrolases"/>
    <property type="match status" value="1"/>
</dbReference>
<feature type="compositionally biased region" description="Low complexity" evidence="5">
    <location>
        <begin position="19"/>
        <end position="35"/>
    </location>
</feature>
<dbReference type="EC" id="7.6.2.9" evidence="4"/>
<dbReference type="PROSITE" id="PS00211">
    <property type="entry name" value="ABC_TRANSPORTER_1"/>
    <property type="match status" value="1"/>
</dbReference>
<keyword evidence="8" id="KW-1185">Reference proteome</keyword>